<dbReference type="PROSITE" id="PS50011">
    <property type="entry name" value="PROTEIN_KINASE_DOM"/>
    <property type="match status" value="1"/>
</dbReference>
<feature type="domain" description="Protein kinase" evidence="21">
    <location>
        <begin position="269"/>
        <end position="363"/>
    </location>
</feature>
<keyword evidence="7 20" id="KW-0812">Transmembrane</keyword>
<keyword evidence="10 19" id="KW-0547">Nucleotide-binding</keyword>
<keyword evidence="6" id="KW-0808">Transferase</keyword>
<organism evidence="22 23">
    <name type="scientific">Escallonia herrerae</name>
    <dbReference type="NCBI Taxonomy" id="1293975"/>
    <lineage>
        <taxon>Eukaryota</taxon>
        <taxon>Viridiplantae</taxon>
        <taxon>Streptophyta</taxon>
        <taxon>Embryophyta</taxon>
        <taxon>Tracheophyta</taxon>
        <taxon>Spermatophyta</taxon>
        <taxon>Magnoliopsida</taxon>
        <taxon>eudicotyledons</taxon>
        <taxon>Gunneridae</taxon>
        <taxon>Pentapetalae</taxon>
        <taxon>asterids</taxon>
        <taxon>campanulids</taxon>
        <taxon>Escalloniales</taxon>
        <taxon>Escalloniaceae</taxon>
        <taxon>Escallonia</taxon>
    </lineage>
</organism>
<keyword evidence="9" id="KW-0677">Repeat</keyword>
<evidence type="ECO:0000256" key="9">
    <source>
        <dbReference type="ARBA" id="ARBA00022737"/>
    </source>
</evidence>
<sequence>MRELKSTMHKSDLQCSLTCISQLFSYSENDSSILAFPKKDSSLGRPEKDSPLLAYSKKDSSLLFAYSKKDSPLLPINTIEDTLLILGESSDLLSPSNVGQHVLYTKGQVATFREHISTLKTLDLLNLSHNTLSGSIPSVLSEMLGLTSIHMSDSQLEGPVPDIKAFQGAFSQALKHNKGLCGNFTGLDACRITSQRKKRKNVLILILLPPFGIGFLSILVLAIFLYVHRRVKKDAETPAEVKSYNNVFEIWSYDGKMVYENIIEDTKDFNSKHIVGVGGYGSVYRAELPSGQVVAVKKLHASDDGELGHPKGFTWEIRVLTEIRHRNIVKLYGFCSDPRHSFWFMSSSKGGAWKLYSEMRNKQ</sequence>
<gene>
    <name evidence="22" type="ORF">RJ639_047755</name>
</gene>
<dbReference type="GO" id="GO:0005524">
    <property type="term" value="F:ATP binding"/>
    <property type="evidence" value="ECO:0007669"/>
    <property type="project" value="UniProtKB-UniRule"/>
</dbReference>
<dbReference type="GO" id="GO:0004674">
    <property type="term" value="F:protein serine/threonine kinase activity"/>
    <property type="evidence" value="ECO:0007669"/>
    <property type="project" value="UniProtKB-KW"/>
</dbReference>
<keyword evidence="14 20" id="KW-0472">Membrane</keyword>
<dbReference type="Gene3D" id="3.80.10.10">
    <property type="entry name" value="Ribonuclease Inhibitor"/>
    <property type="match status" value="1"/>
</dbReference>
<comment type="caution">
    <text evidence="22">The sequence shown here is derived from an EMBL/GenBank/DDBJ whole genome shotgun (WGS) entry which is preliminary data.</text>
</comment>
<accession>A0AA88W6F1</accession>
<dbReference type="SUPFAM" id="SSF56112">
    <property type="entry name" value="Protein kinase-like (PK-like)"/>
    <property type="match status" value="1"/>
</dbReference>
<evidence type="ECO:0000256" key="10">
    <source>
        <dbReference type="ARBA" id="ARBA00022741"/>
    </source>
</evidence>
<evidence type="ECO:0000313" key="23">
    <source>
        <dbReference type="Proteomes" id="UP001188597"/>
    </source>
</evidence>
<feature type="binding site" evidence="19">
    <location>
        <position position="298"/>
    </location>
    <ligand>
        <name>ATP</name>
        <dbReference type="ChEBI" id="CHEBI:30616"/>
    </ligand>
</feature>
<keyword evidence="5" id="KW-0433">Leucine-rich repeat</keyword>
<dbReference type="EC" id="2.7.11.1" evidence="2"/>
<dbReference type="FunFam" id="3.30.200.20:FF:000309">
    <property type="entry name" value="Leucine-rich repeat receptor protein kinase MSP1"/>
    <property type="match status" value="1"/>
</dbReference>
<comment type="catalytic activity">
    <reaction evidence="18">
        <text>L-seryl-[protein] + ATP = O-phospho-L-seryl-[protein] + ADP + H(+)</text>
        <dbReference type="Rhea" id="RHEA:17989"/>
        <dbReference type="Rhea" id="RHEA-COMP:9863"/>
        <dbReference type="Rhea" id="RHEA-COMP:11604"/>
        <dbReference type="ChEBI" id="CHEBI:15378"/>
        <dbReference type="ChEBI" id="CHEBI:29999"/>
        <dbReference type="ChEBI" id="CHEBI:30616"/>
        <dbReference type="ChEBI" id="CHEBI:83421"/>
        <dbReference type="ChEBI" id="CHEBI:456216"/>
        <dbReference type="EC" id="2.7.11.1"/>
    </reaction>
</comment>
<dbReference type="InterPro" id="IPR032675">
    <property type="entry name" value="LRR_dom_sf"/>
</dbReference>
<evidence type="ECO:0000256" key="16">
    <source>
        <dbReference type="ARBA" id="ARBA00023180"/>
    </source>
</evidence>
<dbReference type="PANTHER" id="PTHR48005">
    <property type="entry name" value="LEUCINE RICH REPEAT KINASE 2"/>
    <property type="match status" value="1"/>
</dbReference>
<dbReference type="Pfam" id="PF00069">
    <property type="entry name" value="Pkinase"/>
    <property type="match status" value="1"/>
</dbReference>
<evidence type="ECO:0000256" key="3">
    <source>
        <dbReference type="ARBA" id="ARBA00022527"/>
    </source>
</evidence>
<keyword evidence="15" id="KW-0675">Receptor</keyword>
<proteinExistence type="predicted"/>
<dbReference type="AlphaFoldDB" id="A0AA88W6F1"/>
<name>A0AA88W6F1_9ASTE</name>
<evidence type="ECO:0000259" key="21">
    <source>
        <dbReference type="PROSITE" id="PS50011"/>
    </source>
</evidence>
<evidence type="ECO:0000256" key="12">
    <source>
        <dbReference type="ARBA" id="ARBA00022840"/>
    </source>
</evidence>
<evidence type="ECO:0000256" key="7">
    <source>
        <dbReference type="ARBA" id="ARBA00022692"/>
    </source>
</evidence>
<dbReference type="InterPro" id="IPR011009">
    <property type="entry name" value="Kinase-like_dom_sf"/>
</dbReference>
<evidence type="ECO:0000256" key="2">
    <source>
        <dbReference type="ARBA" id="ARBA00012513"/>
    </source>
</evidence>
<comment type="catalytic activity">
    <reaction evidence="17">
        <text>L-threonyl-[protein] + ATP = O-phospho-L-threonyl-[protein] + ADP + H(+)</text>
        <dbReference type="Rhea" id="RHEA:46608"/>
        <dbReference type="Rhea" id="RHEA-COMP:11060"/>
        <dbReference type="Rhea" id="RHEA-COMP:11605"/>
        <dbReference type="ChEBI" id="CHEBI:15378"/>
        <dbReference type="ChEBI" id="CHEBI:30013"/>
        <dbReference type="ChEBI" id="CHEBI:30616"/>
        <dbReference type="ChEBI" id="CHEBI:61977"/>
        <dbReference type="ChEBI" id="CHEBI:456216"/>
        <dbReference type="EC" id="2.7.11.1"/>
    </reaction>
</comment>
<evidence type="ECO:0000256" key="15">
    <source>
        <dbReference type="ARBA" id="ARBA00023170"/>
    </source>
</evidence>
<evidence type="ECO:0000256" key="18">
    <source>
        <dbReference type="ARBA" id="ARBA00048679"/>
    </source>
</evidence>
<evidence type="ECO:0000256" key="6">
    <source>
        <dbReference type="ARBA" id="ARBA00022679"/>
    </source>
</evidence>
<evidence type="ECO:0000313" key="22">
    <source>
        <dbReference type="EMBL" id="KAK3020799.1"/>
    </source>
</evidence>
<dbReference type="GO" id="GO:0016020">
    <property type="term" value="C:membrane"/>
    <property type="evidence" value="ECO:0007669"/>
    <property type="project" value="UniProtKB-SubCell"/>
</dbReference>
<evidence type="ECO:0000256" key="1">
    <source>
        <dbReference type="ARBA" id="ARBA00004479"/>
    </source>
</evidence>
<evidence type="ECO:0000256" key="20">
    <source>
        <dbReference type="SAM" id="Phobius"/>
    </source>
</evidence>
<reference evidence="22" key="1">
    <citation type="submission" date="2022-12" db="EMBL/GenBank/DDBJ databases">
        <title>Draft genome assemblies for two species of Escallonia (Escalloniales).</title>
        <authorList>
            <person name="Chanderbali A."/>
            <person name="Dervinis C."/>
            <person name="Anghel I."/>
            <person name="Soltis D."/>
            <person name="Soltis P."/>
            <person name="Zapata F."/>
        </authorList>
    </citation>
    <scope>NUCLEOTIDE SEQUENCE</scope>
    <source>
        <strain evidence="22">UCBG64.0493</strain>
        <tissue evidence="22">Leaf</tissue>
    </source>
</reference>
<dbReference type="SUPFAM" id="SSF52058">
    <property type="entry name" value="L domain-like"/>
    <property type="match status" value="1"/>
</dbReference>
<evidence type="ECO:0000256" key="4">
    <source>
        <dbReference type="ARBA" id="ARBA00022553"/>
    </source>
</evidence>
<evidence type="ECO:0000256" key="19">
    <source>
        <dbReference type="PROSITE-ProRule" id="PRU10141"/>
    </source>
</evidence>
<dbReference type="InterPro" id="IPR051420">
    <property type="entry name" value="Ser_Thr_Kinases_DiverseReg"/>
</dbReference>
<dbReference type="Gene3D" id="3.30.200.20">
    <property type="entry name" value="Phosphorylase Kinase, domain 1"/>
    <property type="match status" value="1"/>
</dbReference>
<keyword evidence="13 20" id="KW-1133">Transmembrane helix</keyword>
<evidence type="ECO:0000256" key="8">
    <source>
        <dbReference type="ARBA" id="ARBA00022729"/>
    </source>
</evidence>
<comment type="subcellular location">
    <subcellularLocation>
        <location evidence="1">Membrane</location>
        <topology evidence="1">Single-pass type I membrane protein</topology>
    </subcellularLocation>
</comment>
<keyword evidence="4" id="KW-0597">Phosphoprotein</keyword>
<protein>
    <recommendedName>
        <fullName evidence="2">non-specific serine/threonine protein kinase</fullName>
        <ecNumber evidence="2">2.7.11.1</ecNumber>
    </recommendedName>
</protein>
<keyword evidence="12 19" id="KW-0067">ATP-binding</keyword>
<feature type="transmembrane region" description="Helical" evidence="20">
    <location>
        <begin position="202"/>
        <end position="227"/>
    </location>
</feature>
<keyword evidence="16" id="KW-0325">Glycoprotein</keyword>
<dbReference type="PANTHER" id="PTHR48005:SF70">
    <property type="entry name" value="MDIS1-INTERACTING RECEPTOR LIKE KINASE 2-LIKE"/>
    <property type="match status" value="1"/>
</dbReference>
<dbReference type="InterPro" id="IPR017441">
    <property type="entry name" value="Protein_kinase_ATP_BS"/>
</dbReference>
<evidence type="ECO:0000256" key="11">
    <source>
        <dbReference type="ARBA" id="ARBA00022777"/>
    </source>
</evidence>
<dbReference type="PROSITE" id="PS00107">
    <property type="entry name" value="PROTEIN_KINASE_ATP"/>
    <property type="match status" value="1"/>
</dbReference>
<keyword evidence="3" id="KW-0723">Serine/threonine-protein kinase</keyword>
<keyword evidence="8" id="KW-0732">Signal</keyword>
<dbReference type="InterPro" id="IPR000719">
    <property type="entry name" value="Prot_kinase_dom"/>
</dbReference>
<keyword evidence="11" id="KW-0418">Kinase</keyword>
<dbReference type="EMBL" id="JAVXUP010000795">
    <property type="protein sequence ID" value="KAK3020799.1"/>
    <property type="molecule type" value="Genomic_DNA"/>
</dbReference>
<evidence type="ECO:0000256" key="14">
    <source>
        <dbReference type="ARBA" id="ARBA00023136"/>
    </source>
</evidence>
<evidence type="ECO:0000256" key="13">
    <source>
        <dbReference type="ARBA" id="ARBA00022989"/>
    </source>
</evidence>
<keyword evidence="23" id="KW-1185">Reference proteome</keyword>
<dbReference type="Proteomes" id="UP001188597">
    <property type="component" value="Unassembled WGS sequence"/>
</dbReference>
<evidence type="ECO:0000256" key="17">
    <source>
        <dbReference type="ARBA" id="ARBA00047899"/>
    </source>
</evidence>
<evidence type="ECO:0000256" key="5">
    <source>
        <dbReference type="ARBA" id="ARBA00022614"/>
    </source>
</evidence>